<reference evidence="6 7" key="1">
    <citation type="submission" date="2019-06" db="EMBL/GenBank/DDBJ databases">
        <title>Draft genome sequence of the filamentous fungus Phialemoniopsis curvata isolated from diesel fuel.</title>
        <authorList>
            <person name="Varaljay V.A."/>
            <person name="Lyon W.J."/>
            <person name="Crouch A.L."/>
            <person name="Drake C.E."/>
            <person name="Hollomon J.M."/>
            <person name="Nadeau L.J."/>
            <person name="Nunn H.S."/>
            <person name="Stevenson B.S."/>
            <person name="Bojanowski C.L."/>
            <person name="Crookes-Goodson W.J."/>
        </authorList>
    </citation>
    <scope>NUCLEOTIDE SEQUENCE [LARGE SCALE GENOMIC DNA]</scope>
    <source>
        <strain evidence="6 7">D216</strain>
    </source>
</reference>
<dbReference type="GO" id="GO:0042274">
    <property type="term" value="P:ribosomal small subunit biogenesis"/>
    <property type="evidence" value="ECO:0007669"/>
    <property type="project" value="TreeGrafter"/>
</dbReference>
<comment type="similarity">
    <text evidence="2">Belongs to the CWC22 family.</text>
</comment>
<keyword evidence="3" id="KW-0539">Nucleus</keyword>
<feature type="domain" description="MI" evidence="5">
    <location>
        <begin position="649"/>
        <end position="779"/>
    </location>
</feature>
<evidence type="ECO:0000256" key="4">
    <source>
        <dbReference type="SAM" id="MobiDB-lite"/>
    </source>
</evidence>
<dbReference type="Pfam" id="PF02847">
    <property type="entry name" value="MA3"/>
    <property type="match status" value="1"/>
</dbReference>
<dbReference type="InterPro" id="IPR050781">
    <property type="entry name" value="CWC22_splicing_factor"/>
</dbReference>
<dbReference type="AlphaFoldDB" id="A0A507ASD2"/>
<dbReference type="RefSeq" id="XP_030991317.1">
    <property type="nucleotide sequence ID" value="XM_031144147.1"/>
</dbReference>
<dbReference type="PROSITE" id="PS51366">
    <property type="entry name" value="MI"/>
    <property type="match status" value="1"/>
</dbReference>
<dbReference type="STRING" id="1093900.A0A507ASD2"/>
<dbReference type="InParanoid" id="A0A507ASD2"/>
<dbReference type="EMBL" id="SKBQ01000065">
    <property type="protein sequence ID" value="TPX09606.1"/>
    <property type="molecule type" value="Genomic_DNA"/>
</dbReference>
<dbReference type="PANTHER" id="PTHR18034:SF4">
    <property type="entry name" value="NUCLEOLAR MIF4G DOMAIN-CONTAINING PROTEIN 1"/>
    <property type="match status" value="1"/>
</dbReference>
<comment type="caution">
    <text evidence="6">The sequence shown here is derived from an EMBL/GenBank/DDBJ whole genome shotgun (WGS) entry which is preliminary data.</text>
</comment>
<organism evidence="6 7">
    <name type="scientific">Thyridium curvatum</name>
    <dbReference type="NCBI Taxonomy" id="1093900"/>
    <lineage>
        <taxon>Eukaryota</taxon>
        <taxon>Fungi</taxon>
        <taxon>Dikarya</taxon>
        <taxon>Ascomycota</taxon>
        <taxon>Pezizomycotina</taxon>
        <taxon>Sordariomycetes</taxon>
        <taxon>Sordariomycetidae</taxon>
        <taxon>Thyridiales</taxon>
        <taxon>Thyridiaceae</taxon>
        <taxon>Thyridium</taxon>
    </lineage>
</organism>
<dbReference type="PANTHER" id="PTHR18034">
    <property type="entry name" value="CELL CYCLE CONTROL PROTEIN CWF22-RELATED"/>
    <property type="match status" value="1"/>
</dbReference>
<evidence type="ECO:0000313" key="7">
    <source>
        <dbReference type="Proteomes" id="UP000319257"/>
    </source>
</evidence>
<dbReference type="Proteomes" id="UP000319257">
    <property type="component" value="Unassembled WGS sequence"/>
</dbReference>
<evidence type="ECO:0000259" key="5">
    <source>
        <dbReference type="PROSITE" id="PS51366"/>
    </source>
</evidence>
<feature type="region of interest" description="Disordered" evidence="4">
    <location>
        <begin position="598"/>
        <end position="620"/>
    </location>
</feature>
<dbReference type="GeneID" id="41976654"/>
<accession>A0A507ASD2</accession>
<proteinExistence type="inferred from homology"/>
<feature type="compositionally biased region" description="Acidic residues" evidence="4">
    <location>
        <begin position="217"/>
        <end position="228"/>
    </location>
</feature>
<feature type="compositionally biased region" description="Basic and acidic residues" evidence="4">
    <location>
        <begin position="59"/>
        <end position="74"/>
    </location>
</feature>
<dbReference type="SMART" id="SM00544">
    <property type="entry name" value="MA3"/>
    <property type="match status" value="1"/>
</dbReference>
<dbReference type="SUPFAM" id="SSF48371">
    <property type="entry name" value="ARM repeat"/>
    <property type="match status" value="1"/>
</dbReference>
<gene>
    <name evidence="6" type="ORF">E0L32_009207</name>
</gene>
<dbReference type="Pfam" id="PF02854">
    <property type="entry name" value="MIF4G"/>
    <property type="match status" value="1"/>
</dbReference>
<feature type="region of interest" description="Disordered" evidence="4">
    <location>
        <begin position="1"/>
        <end position="325"/>
    </location>
</feature>
<dbReference type="FunFam" id="1.25.40.180:FF:000050">
    <property type="entry name" value="Nuclear protein (Sgd1), putative"/>
    <property type="match status" value="1"/>
</dbReference>
<dbReference type="InterPro" id="IPR003891">
    <property type="entry name" value="Initiation_fac_eIF4g_MI"/>
</dbReference>
<comment type="subcellular location">
    <subcellularLocation>
        <location evidence="1">Nucleus</location>
        <location evidence="1">Nucleolus</location>
    </subcellularLocation>
</comment>
<evidence type="ECO:0000256" key="1">
    <source>
        <dbReference type="ARBA" id="ARBA00004604"/>
    </source>
</evidence>
<keyword evidence="7" id="KW-1185">Reference proteome</keyword>
<sequence>MSTSREGPSLSAGFLKHLGLEAPAENKGKGRARRPSRKERRKEERSGKKGHQPAAPRQASRDLHRYRRQADHTTRKGGKAPVQSRQEPGNPRAEKPRTAPQSVSKDLHEDFEGFGSSETDSDLEETAEASAPKISKAVRERLAADDEEIAELERKLGLKKRKTLPKSFREDGLDELLGGTEEADEASHEKKKRKAEADEWLAQKRRKASAQRKGLYEEDEDVDDAVMDELDHLEADSDDDAEWSEDIDLGSDQGLDDADILGEDLDDDRTDGDDDPGSSGLESDAEDVQQQPRKRENPYVAPTTATTAKYVPPSRRQEPASDQELVSRIRKQVQGLVNRLTESNMVAILNDVEKLYRSNPRQHVTDSLVDVLLVQIAEPTSLPDTLLILLAGFATAVYKVMGTDFGAHLVQKTVEQFKSQYERAAEQAADQTGASKESSNLITFITELYSLKMVGANLIFDYIRLLVSKLTELNAELLLRVIRMSGPQLRQDDPLALKDIVALIRPAIAQVGESNMSVRTKFMIDTINDLKNNKIKAGASASAVVSEHVTRMKKLLGSLNTRKLESTEPLRMGLKDIEDSDKKGKWWLVGASWAGSSKEPLVRGEAPSKTRAQQAEDEEDEDILGAWGETVPDVSELEQLAREQGMNTEVRRAIFVTLLSAADYEDAFHRLQRLRLNKYDKREIPNVLIQCVGSEQHYNAYYTLIARQMCSDRKVQWAFQDSLWKLFKRLGEPFFGEEADDQEDDEAMDLRRLVNIAKMFGSLMAMGAASLAVLKPLNLPYLQPKTRSMVEIMLVTVLEEAERQKGRQEAAVSGLFKGAADPSLIRGLQYFLRKVVRKSDALKGRGQAKKLSKLCDVAEKALEDAGAAAAEEG</sequence>
<dbReference type="InterPro" id="IPR016024">
    <property type="entry name" value="ARM-type_fold"/>
</dbReference>
<dbReference type="GO" id="GO:0003723">
    <property type="term" value="F:RNA binding"/>
    <property type="evidence" value="ECO:0007669"/>
    <property type="project" value="InterPro"/>
</dbReference>
<feature type="compositionally biased region" description="Basic residues" evidence="4">
    <location>
        <begin position="29"/>
        <end position="40"/>
    </location>
</feature>
<dbReference type="SMART" id="SM00543">
    <property type="entry name" value="MIF4G"/>
    <property type="match status" value="1"/>
</dbReference>
<dbReference type="FunCoup" id="A0A507ASD2">
    <property type="interactions" value="590"/>
</dbReference>
<dbReference type="GO" id="GO:0005730">
    <property type="term" value="C:nucleolus"/>
    <property type="evidence" value="ECO:0007669"/>
    <property type="project" value="UniProtKB-SubCell"/>
</dbReference>
<name>A0A507ASD2_9PEZI</name>
<dbReference type="Gene3D" id="1.25.40.180">
    <property type="match status" value="1"/>
</dbReference>
<dbReference type="InterPro" id="IPR003890">
    <property type="entry name" value="MIF4G-like_typ-3"/>
</dbReference>
<evidence type="ECO:0000256" key="3">
    <source>
        <dbReference type="ARBA" id="ARBA00023242"/>
    </source>
</evidence>
<feature type="compositionally biased region" description="Acidic residues" evidence="4">
    <location>
        <begin position="236"/>
        <end position="276"/>
    </location>
</feature>
<dbReference type="OrthoDB" id="361797at2759"/>
<evidence type="ECO:0000256" key="2">
    <source>
        <dbReference type="ARBA" id="ARBA00006856"/>
    </source>
</evidence>
<protein>
    <recommendedName>
        <fullName evidence="5">MI domain-containing protein</fullName>
    </recommendedName>
</protein>
<evidence type="ECO:0000313" key="6">
    <source>
        <dbReference type="EMBL" id="TPX09606.1"/>
    </source>
</evidence>